<reference evidence="1 2" key="1">
    <citation type="submission" date="2016-04" db="EMBL/GenBank/DDBJ databases">
        <authorList>
            <person name="Evans L.H."/>
            <person name="Alamgir A."/>
            <person name="Owens N."/>
            <person name="Weber N.D."/>
            <person name="Virtaneva K."/>
            <person name="Barbian K."/>
            <person name="Babar A."/>
            <person name="Rosenke K."/>
        </authorList>
    </citation>
    <scope>NUCLEOTIDE SEQUENCE [LARGE SCALE GENOMIC DNA]</scope>
    <source>
        <strain evidence="1 2">IFM 0406</strain>
    </source>
</reference>
<keyword evidence="2" id="KW-1185">Reference proteome</keyword>
<dbReference type="EMBL" id="LWGR01000012">
    <property type="protein sequence ID" value="KZM71470.1"/>
    <property type="molecule type" value="Genomic_DNA"/>
</dbReference>
<organism evidence="1 2">
    <name type="scientific">Nocardia terpenica</name>
    <dbReference type="NCBI Taxonomy" id="455432"/>
    <lineage>
        <taxon>Bacteria</taxon>
        <taxon>Bacillati</taxon>
        <taxon>Actinomycetota</taxon>
        <taxon>Actinomycetes</taxon>
        <taxon>Mycobacteriales</taxon>
        <taxon>Nocardiaceae</taxon>
        <taxon>Nocardia</taxon>
    </lineage>
</organism>
<dbReference type="OrthoDB" id="4422408at2"/>
<evidence type="ECO:0000313" key="2">
    <source>
        <dbReference type="Proteomes" id="UP000076512"/>
    </source>
</evidence>
<dbReference type="RefSeq" id="WP_067577000.1">
    <property type="nucleotide sequence ID" value="NZ_KV411303.1"/>
</dbReference>
<comment type="caution">
    <text evidence="1">The sequence shown here is derived from an EMBL/GenBank/DDBJ whole genome shotgun (WGS) entry which is preliminary data.</text>
</comment>
<dbReference type="Proteomes" id="UP000076512">
    <property type="component" value="Unassembled WGS sequence"/>
</dbReference>
<dbReference type="AlphaFoldDB" id="A0A164KJY3"/>
<protein>
    <submittedName>
        <fullName evidence="1">Uncharacterized protein</fullName>
    </submittedName>
</protein>
<evidence type="ECO:0000313" key="1">
    <source>
        <dbReference type="EMBL" id="KZM71470.1"/>
    </source>
</evidence>
<dbReference type="STRING" id="455432.AWN90_01560"/>
<proteinExistence type="predicted"/>
<name>A0A164KJY3_9NOCA</name>
<accession>A0A164KJY3</accession>
<sequence length="94" mass="10149">MFKGGFEKAVVALLDNGAKVQGPAVAKYVDRLRRAHPEESPAQIDVLRDRGPLHLRPVVQQRHHGLLEPALEHRQTPLSVLNCAASGVAGFAAP</sequence>
<gene>
    <name evidence="1" type="ORF">AWN90_01560</name>
</gene>